<dbReference type="AlphaFoldDB" id="A0A973W292"/>
<proteinExistence type="predicted"/>
<keyword evidence="4" id="KW-1185">Reference proteome</keyword>
<dbReference type="GO" id="GO:0006310">
    <property type="term" value="P:DNA recombination"/>
    <property type="evidence" value="ECO:0007669"/>
    <property type="project" value="InterPro"/>
</dbReference>
<dbReference type="GO" id="GO:0003677">
    <property type="term" value="F:DNA binding"/>
    <property type="evidence" value="ECO:0007669"/>
    <property type="project" value="InterPro"/>
</dbReference>
<reference evidence="2" key="1">
    <citation type="submission" date="2020-06" db="EMBL/GenBank/DDBJ databases">
        <title>Whole Genome Sequence of Bradyrhizobium sp. Strain 1S1.</title>
        <authorList>
            <person name="Bromfield E.S.P."/>
            <person name="Cloutier S."/>
        </authorList>
    </citation>
    <scope>NUCLEOTIDE SEQUENCE [LARGE SCALE GENOMIC DNA]</scope>
    <source>
        <strain evidence="2">1S1</strain>
    </source>
</reference>
<evidence type="ECO:0008006" key="5">
    <source>
        <dbReference type="Google" id="ProtNLM"/>
    </source>
</evidence>
<evidence type="ECO:0000313" key="3">
    <source>
        <dbReference type="EMBL" id="WXC84131.1"/>
    </source>
</evidence>
<accession>A0A973W292</accession>
<organism evidence="2">
    <name type="scientific">Bradyrhizobium septentrionale</name>
    <dbReference type="NCBI Taxonomy" id="1404411"/>
    <lineage>
        <taxon>Bacteria</taxon>
        <taxon>Pseudomonadati</taxon>
        <taxon>Pseudomonadota</taxon>
        <taxon>Alphaproteobacteria</taxon>
        <taxon>Hyphomicrobiales</taxon>
        <taxon>Nitrobacteraceae</taxon>
        <taxon>Bradyrhizobium</taxon>
    </lineage>
</organism>
<sequence>MSRPLPRFVLTKQVKGRTRYYWTLPTHYRRQGCTLHGEHETALGDDYEAACGKDGAGGRAAVLNGLFDDWDRIRLGEPPKPKVEIRAGTVDWLFRTYKTSTDWKNRVSKRTAPDYEITMDLLADLVGASGIRVGDRMVTSITPVVADKLYEKIRTTPVRKGKSERPRSAEKVVVLCRHAWRAVQRLHPAMFIDGPAWNPWDGVAMEKRKHATKPAVSREDVYAFAWGAIGLGQVQPAAAAVICFEWLQRPENVLAGYVTWTGYRGQSHPNQIRIEHHKTGEMVLHPLEEAVEGEQVLFYEEAEQVLAKLPKLATGLIMKPGRTPKHVATTWDIHTMARHVRKLREALGLPDTFTLDACRHGGMTELEEAELTDGQGRALSGHKSKAYEGYAKRTEKRALAATRKRYAHRASMDAGAESTPAIEAPASRKRS</sequence>
<evidence type="ECO:0000313" key="2">
    <source>
        <dbReference type="EMBL" id="NVI45844.1"/>
    </source>
</evidence>
<dbReference type="RefSeq" id="WP_156928872.1">
    <property type="nucleotide sequence ID" value="NZ_CP088285.1"/>
</dbReference>
<reference evidence="3" key="3">
    <citation type="submission" date="2024-03" db="EMBL/GenBank/DDBJ databases">
        <authorList>
            <person name="Bromfield E.S.P."/>
            <person name="Cloutier S."/>
        </authorList>
    </citation>
    <scope>NUCLEOTIDE SEQUENCE</scope>
    <source>
        <strain evidence="3">5S5</strain>
    </source>
</reference>
<evidence type="ECO:0000256" key="1">
    <source>
        <dbReference type="SAM" id="MobiDB-lite"/>
    </source>
</evidence>
<reference evidence="3" key="2">
    <citation type="journal article" date="2021" name="Int. J. Syst. Evol. Microbiol.">
        <title>Bradyrhizobium septentrionale sp. nov. (sv. septentrionale) and Bradyrhizobium quebecense sp. nov. (sv. septentrionale) associated with legumes native to Canada possess rearranged symbiosis genes and numerous insertion sequences.</title>
        <authorList>
            <person name="Bromfield E.S.P."/>
            <person name="Cloutier S."/>
        </authorList>
    </citation>
    <scope>NUCLEOTIDE SEQUENCE</scope>
    <source>
        <strain evidence="3">5S5</strain>
    </source>
</reference>
<gene>
    <name evidence="2" type="ORF">HAP48_023360</name>
    <name evidence="3" type="ORF">WDK88_22390</name>
</gene>
<dbReference type="EMBL" id="JAAOLE020000001">
    <property type="protein sequence ID" value="NVI45844.1"/>
    <property type="molecule type" value="Genomic_DNA"/>
</dbReference>
<feature type="region of interest" description="Disordered" evidence="1">
    <location>
        <begin position="406"/>
        <end position="431"/>
    </location>
</feature>
<dbReference type="Gene3D" id="1.10.443.10">
    <property type="entry name" value="Intergrase catalytic core"/>
    <property type="match status" value="1"/>
</dbReference>
<evidence type="ECO:0000313" key="4">
    <source>
        <dbReference type="Proteomes" id="UP001432046"/>
    </source>
</evidence>
<dbReference type="Proteomes" id="UP001432046">
    <property type="component" value="Chromosome"/>
</dbReference>
<protein>
    <recommendedName>
        <fullName evidence="5">Integrase</fullName>
    </recommendedName>
</protein>
<name>A0A973W292_9BRAD</name>
<dbReference type="EMBL" id="CP147711">
    <property type="protein sequence ID" value="WXC84131.1"/>
    <property type="molecule type" value="Genomic_DNA"/>
</dbReference>
<dbReference type="InterPro" id="IPR013762">
    <property type="entry name" value="Integrase-like_cat_sf"/>
</dbReference>
<dbReference type="GO" id="GO:0015074">
    <property type="term" value="P:DNA integration"/>
    <property type="evidence" value="ECO:0007669"/>
    <property type="project" value="InterPro"/>
</dbReference>